<dbReference type="EMBL" id="JARJLG010000210">
    <property type="protein sequence ID" value="KAJ7727654.1"/>
    <property type="molecule type" value="Genomic_DNA"/>
</dbReference>
<feature type="region of interest" description="Disordered" evidence="1">
    <location>
        <begin position="47"/>
        <end position="93"/>
    </location>
</feature>
<feature type="compositionally biased region" description="Basic and acidic residues" evidence="1">
    <location>
        <begin position="1"/>
        <end position="14"/>
    </location>
</feature>
<reference evidence="2" key="1">
    <citation type="submission" date="2023-03" db="EMBL/GenBank/DDBJ databases">
        <title>Massive genome expansion in bonnet fungi (Mycena s.s.) driven by repeated elements and novel gene families across ecological guilds.</title>
        <authorList>
            <consortium name="Lawrence Berkeley National Laboratory"/>
            <person name="Harder C.B."/>
            <person name="Miyauchi S."/>
            <person name="Viragh M."/>
            <person name="Kuo A."/>
            <person name="Thoen E."/>
            <person name="Andreopoulos B."/>
            <person name="Lu D."/>
            <person name="Skrede I."/>
            <person name="Drula E."/>
            <person name="Henrissat B."/>
            <person name="Morin E."/>
            <person name="Kohler A."/>
            <person name="Barry K."/>
            <person name="LaButti K."/>
            <person name="Morin E."/>
            <person name="Salamov A."/>
            <person name="Lipzen A."/>
            <person name="Mereny Z."/>
            <person name="Hegedus B."/>
            <person name="Baldrian P."/>
            <person name="Stursova M."/>
            <person name="Weitz H."/>
            <person name="Taylor A."/>
            <person name="Grigoriev I.V."/>
            <person name="Nagy L.G."/>
            <person name="Martin F."/>
            <person name="Kauserud H."/>
        </authorList>
    </citation>
    <scope>NUCLEOTIDE SEQUENCE</scope>
    <source>
        <strain evidence="2">CBHHK188m</strain>
    </source>
</reference>
<dbReference type="Proteomes" id="UP001215280">
    <property type="component" value="Unassembled WGS sequence"/>
</dbReference>
<evidence type="ECO:0000256" key="1">
    <source>
        <dbReference type="SAM" id="MobiDB-lite"/>
    </source>
</evidence>
<gene>
    <name evidence="2" type="ORF">DFH07DRAFT_782398</name>
</gene>
<feature type="compositionally biased region" description="Basic and acidic residues" evidence="1">
    <location>
        <begin position="47"/>
        <end position="65"/>
    </location>
</feature>
<comment type="caution">
    <text evidence="2">The sequence shown here is derived from an EMBL/GenBank/DDBJ whole genome shotgun (WGS) entry which is preliminary data.</text>
</comment>
<keyword evidence="3" id="KW-1185">Reference proteome</keyword>
<accession>A0AAD7HSZ8</accession>
<organism evidence="2 3">
    <name type="scientific">Mycena maculata</name>
    <dbReference type="NCBI Taxonomy" id="230809"/>
    <lineage>
        <taxon>Eukaryota</taxon>
        <taxon>Fungi</taxon>
        <taxon>Dikarya</taxon>
        <taxon>Basidiomycota</taxon>
        <taxon>Agaricomycotina</taxon>
        <taxon>Agaricomycetes</taxon>
        <taxon>Agaricomycetidae</taxon>
        <taxon>Agaricales</taxon>
        <taxon>Marasmiineae</taxon>
        <taxon>Mycenaceae</taxon>
        <taxon>Mycena</taxon>
    </lineage>
</organism>
<dbReference type="AlphaFoldDB" id="A0AAD7HSZ8"/>
<proteinExistence type="predicted"/>
<feature type="region of interest" description="Disordered" evidence="1">
    <location>
        <begin position="1"/>
        <end position="26"/>
    </location>
</feature>
<evidence type="ECO:0000313" key="3">
    <source>
        <dbReference type="Proteomes" id="UP001215280"/>
    </source>
</evidence>
<name>A0AAD7HSZ8_9AGAR</name>
<sequence>MPRGRPRLDIDVKHQHVQQSRKRYEEQKRAQIAVADFHTRLKYRERSAMHSEKYRDGKAAEERKERRVRNVMNKQARKTEEQKLRKDHKAVAKPQHCPVPITMRGVPLKAAKCCATSPTTPTPAPRHIPAVVAADKDDPSEDESDKECTPCRLESPAWPIRASRPIRCQWCHDEDCCGCACIMKAATFSPTCEKCGGEDCPGYSWRAPKSRAKIDDHKDFDGMSLGRETYLKMKDNYPGASTFYAPTWFLFHKRWVLECTEYHNHEIQVSRASSPTPAPLSEPTDRSFQTLPKPKVCVRISSLRAVLGPEAIMHDDPRQAIHGAPMLYAVGGHSRVFQKRDEAILCLKATPGAELAFSRDASELFQFLAAAEKVQCHKSVPVKSTNTLYGVSGHKRVFVDRNRAVAILRRMTGAELVFSSDEHEFWGLLAVANRST</sequence>
<protein>
    <submittedName>
        <fullName evidence="2">Uncharacterized protein</fullName>
    </submittedName>
</protein>
<evidence type="ECO:0000313" key="2">
    <source>
        <dbReference type="EMBL" id="KAJ7727654.1"/>
    </source>
</evidence>